<keyword evidence="1" id="KW-0732">Signal</keyword>
<evidence type="ECO:0000256" key="1">
    <source>
        <dbReference type="SAM" id="SignalP"/>
    </source>
</evidence>
<protein>
    <recommendedName>
        <fullName evidence="4">Single domain-containing protein</fullName>
    </recommendedName>
</protein>
<sequence>MHHLLSLGLLLICVGFCIPQYQWQDYTGQSFTGYNIDLNTGNSLDYNPGSNAGYNPDYSPGYSSSSNGGFCGFLGKFLMCQCTEEAICEENLIPYGYCPMHPMMPMVRTQCCPKSYVMMCSQQNNPYETQGGSYFLMMQSAANREL</sequence>
<reference evidence="2" key="1">
    <citation type="submission" date="2022-08" db="UniProtKB">
        <authorList>
            <consortium name="EnsemblMetazoa"/>
        </authorList>
    </citation>
    <scope>IDENTIFICATION</scope>
    <source>
        <strain evidence="2">05x7-T-G4-1.051#20</strain>
    </source>
</reference>
<accession>A0A8W8K5M3</accession>
<evidence type="ECO:0000313" key="3">
    <source>
        <dbReference type="Proteomes" id="UP000005408"/>
    </source>
</evidence>
<feature type="signal peptide" evidence="1">
    <location>
        <begin position="1"/>
        <end position="19"/>
    </location>
</feature>
<feature type="chain" id="PRO_5036459341" description="Single domain-containing protein" evidence="1">
    <location>
        <begin position="20"/>
        <end position="146"/>
    </location>
</feature>
<evidence type="ECO:0000313" key="2">
    <source>
        <dbReference type="EnsemblMetazoa" id="G22531.1:cds"/>
    </source>
</evidence>
<dbReference type="AlphaFoldDB" id="A0A8W8K5M3"/>
<keyword evidence="3" id="KW-1185">Reference proteome</keyword>
<name>A0A8W8K5M3_MAGGI</name>
<organism evidence="2 3">
    <name type="scientific">Magallana gigas</name>
    <name type="common">Pacific oyster</name>
    <name type="synonym">Crassostrea gigas</name>
    <dbReference type="NCBI Taxonomy" id="29159"/>
    <lineage>
        <taxon>Eukaryota</taxon>
        <taxon>Metazoa</taxon>
        <taxon>Spiralia</taxon>
        <taxon>Lophotrochozoa</taxon>
        <taxon>Mollusca</taxon>
        <taxon>Bivalvia</taxon>
        <taxon>Autobranchia</taxon>
        <taxon>Pteriomorphia</taxon>
        <taxon>Ostreida</taxon>
        <taxon>Ostreoidea</taxon>
        <taxon>Ostreidae</taxon>
        <taxon>Magallana</taxon>
    </lineage>
</organism>
<evidence type="ECO:0008006" key="4">
    <source>
        <dbReference type="Google" id="ProtNLM"/>
    </source>
</evidence>
<proteinExistence type="predicted"/>
<dbReference type="Proteomes" id="UP000005408">
    <property type="component" value="Unassembled WGS sequence"/>
</dbReference>
<dbReference type="EnsemblMetazoa" id="G22531.1">
    <property type="protein sequence ID" value="G22531.1:cds"/>
    <property type="gene ID" value="G22531"/>
</dbReference>